<name>A0A0M3JXR5_ANISI</name>
<keyword evidence="3" id="KW-1185">Reference proteome</keyword>
<dbReference type="SMART" id="SM00329">
    <property type="entry name" value="BPI2"/>
    <property type="match status" value="1"/>
</dbReference>
<dbReference type="WBParaSite" id="ASIM_0001315501-mRNA-1">
    <property type="protein sequence ID" value="ASIM_0001315501-mRNA-1"/>
    <property type="gene ID" value="ASIM_0001315501"/>
</dbReference>
<dbReference type="Gene3D" id="3.15.10.10">
    <property type="entry name" value="Bactericidal permeability-increasing protein, domain 1"/>
    <property type="match status" value="1"/>
</dbReference>
<proteinExistence type="predicted"/>
<dbReference type="Pfam" id="PF02886">
    <property type="entry name" value="LBP_BPI_CETP_C"/>
    <property type="match status" value="1"/>
</dbReference>
<sequence length="477" mass="54540">MSHKRKNQKVFFANSSSSEIETNAGFVTRINQKGLDLMADFLSERVGRIMNHGEVFFNYSGQLSEQGSDFSTSIETIFNVLSSGVEIFGNSVLNVDRAVIKIHLTTAINEDGHLKTDLFECFVDPESVKMNFSETDSIVLTNYIDYINDYARSQIQEILCSTFDTHLVPVISNRLMNTPMSAALFDQYFLNYALLETPRYTNNFVELKHRGNSFGILRQGRNRLNDFRLPFRPVSFPVPSKSHGMVDFYMSNYTLSSLLYWMDQYKQFNYEISKKSINSSTIVGYLKSECGSAEVCAGTLFPALAAKYPNGIVQIRTHTITYPRVRLDEGKAFITMDSRVEASVQQPNRIERFLTASMSVEMNLKKVTFNDYTLKGEMRINKFRIFDVNSMVDGIDATSLEFLVSALNELVIGDQIAKRLQRGVKFPIIFDFTQRSSEVTFERNRIRISVDYCFDANCNDIAENQDNIDYYDNIQSL</sequence>
<organism evidence="4">
    <name type="scientific">Anisakis simplex</name>
    <name type="common">Herring worm</name>
    <dbReference type="NCBI Taxonomy" id="6269"/>
    <lineage>
        <taxon>Eukaryota</taxon>
        <taxon>Metazoa</taxon>
        <taxon>Ecdysozoa</taxon>
        <taxon>Nematoda</taxon>
        <taxon>Chromadorea</taxon>
        <taxon>Rhabditida</taxon>
        <taxon>Spirurina</taxon>
        <taxon>Ascaridomorpha</taxon>
        <taxon>Ascaridoidea</taxon>
        <taxon>Anisakidae</taxon>
        <taxon>Anisakis</taxon>
        <taxon>Anisakis simplex complex</taxon>
    </lineage>
</organism>
<dbReference type="Gene3D" id="3.15.20.10">
    <property type="entry name" value="Bactericidal permeability-increasing protein, domain 2"/>
    <property type="match status" value="1"/>
</dbReference>
<accession>A0A0M3JXR5</accession>
<feature type="domain" description="Lipid-binding serum glycoprotein C-terminal" evidence="1">
    <location>
        <begin position="240"/>
        <end position="450"/>
    </location>
</feature>
<dbReference type="PANTHER" id="PTHR10504">
    <property type="entry name" value="BACTERICIDAL PERMEABILITY-INCREASING BPI PROTEIN-RELATED"/>
    <property type="match status" value="1"/>
</dbReference>
<evidence type="ECO:0000313" key="2">
    <source>
        <dbReference type="EMBL" id="VDK47772.1"/>
    </source>
</evidence>
<dbReference type="AlphaFoldDB" id="A0A0M3JXR5"/>
<protein>
    <submittedName>
        <fullName evidence="4">BPI2 domain-containing protein</fullName>
    </submittedName>
</protein>
<gene>
    <name evidence="2" type="ORF">ASIM_LOCUS12621</name>
</gene>
<dbReference type="GO" id="GO:0005615">
    <property type="term" value="C:extracellular space"/>
    <property type="evidence" value="ECO:0007669"/>
    <property type="project" value="TreeGrafter"/>
</dbReference>
<dbReference type="OrthoDB" id="10255543at2759"/>
<evidence type="ECO:0000313" key="4">
    <source>
        <dbReference type="WBParaSite" id="ASIM_0001315501-mRNA-1"/>
    </source>
</evidence>
<evidence type="ECO:0000313" key="3">
    <source>
        <dbReference type="Proteomes" id="UP000267096"/>
    </source>
</evidence>
<reference evidence="4" key="1">
    <citation type="submission" date="2017-02" db="UniProtKB">
        <authorList>
            <consortium name="WormBaseParasite"/>
        </authorList>
    </citation>
    <scope>IDENTIFICATION</scope>
</reference>
<dbReference type="SUPFAM" id="SSF55394">
    <property type="entry name" value="Bactericidal permeability-increasing protein, BPI"/>
    <property type="match status" value="2"/>
</dbReference>
<dbReference type="PANTHER" id="PTHR10504:SF133">
    <property type="entry name" value="LIPID-BINDING SERUM GLYCOPROTEIN C-TERMINAL DOMAIN-CONTAINING PROTEIN"/>
    <property type="match status" value="1"/>
</dbReference>
<dbReference type="InterPro" id="IPR017943">
    <property type="entry name" value="Bactericidal_perm-incr_a/b_dom"/>
</dbReference>
<dbReference type="GO" id="GO:0008289">
    <property type="term" value="F:lipid binding"/>
    <property type="evidence" value="ECO:0007669"/>
    <property type="project" value="InterPro"/>
</dbReference>
<dbReference type="InterPro" id="IPR032942">
    <property type="entry name" value="BPI/LBP/Plunc"/>
</dbReference>
<dbReference type="InterPro" id="IPR001124">
    <property type="entry name" value="Lipid-bd_serum_glycop_C"/>
</dbReference>
<evidence type="ECO:0000259" key="1">
    <source>
        <dbReference type="SMART" id="SM00329"/>
    </source>
</evidence>
<dbReference type="Proteomes" id="UP000267096">
    <property type="component" value="Unassembled WGS sequence"/>
</dbReference>
<reference evidence="2 3" key="2">
    <citation type="submission" date="2018-11" db="EMBL/GenBank/DDBJ databases">
        <authorList>
            <consortium name="Pathogen Informatics"/>
        </authorList>
    </citation>
    <scope>NUCLEOTIDE SEQUENCE [LARGE SCALE GENOMIC DNA]</scope>
</reference>
<dbReference type="EMBL" id="UYRR01031219">
    <property type="protein sequence ID" value="VDK47772.1"/>
    <property type="molecule type" value="Genomic_DNA"/>
</dbReference>